<evidence type="ECO:0000313" key="7">
    <source>
        <dbReference type="EMBL" id="OGG34749.1"/>
    </source>
</evidence>
<reference evidence="7 8" key="1">
    <citation type="journal article" date="2016" name="Nat. Commun.">
        <title>Thousands of microbial genomes shed light on interconnected biogeochemical processes in an aquifer system.</title>
        <authorList>
            <person name="Anantharaman K."/>
            <person name="Brown C.T."/>
            <person name="Hug L.A."/>
            <person name="Sharon I."/>
            <person name="Castelle C.J."/>
            <person name="Probst A.J."/>
            <person name="Thomas B.C."/>
            <person name="Singh A."/>
            <person name="Wilkins M.J."/>
            <person name="Karaoz U."/>
            <person name="Brodie E.L."/>
            <person name="Williams K.H."/>
            <person name="Hubbard S.S."/>
            <person name="Banfield J.F."/>
        </authorList>
    </citation>
    <scope>NUCLEOTIDE SEQUENCE [LARGE SCALE GENOMIC DNA]</scope>
</reference>
<gene>
    <name evidence="7" type="ORF">A2363_03260</name>
</gene>
<feature type="transmembrane region" description="Helical" evidence="5">
    <location>
        <begin position="237"/>
        <end position="258"/>
    </location>
</feature>
<dbReference type="STRING" id="1798401.A2363_03260"/>
<evidence type="ECO:0000313" key="8">
    <source>
        <dbReference type="Proteomes" id="UP000176186"/>
    </source>
</evidence>
<organism evidence="7 8">
    <name type="scientific">Candidatus Gottesmanbacteria bacterium RIFOXYB1_FULL_47_11</name>
    <dbReference type="NCBI Taxonomy" id="1798401"/>
    <lineage>
        <taxon>Bacteria</taxon>
        <taxon>Candidatus Gottesmaniibacteriota</taxon>
    </lineage>
</organism>
<feature type="transmembrane region" description="Helical" evidence="5">
    <location>
        <begin position="291"/>
        <end position="309"/>
    </location>
</feature>
<proteinExistence type="predicted"/>
<dbReference type="PANTHER" id="PTHR10846">
    <property type="entry name" value="SODIUM/POTASSIUM/CALCIUM EXCHANGER"/>
    <property type="match status" value="1"/>
</dbReference>
<keyword evidence="2 5" id="KW-0812">Transmembrane</keyword>
<name>A0A1F6BCR7_9BACT</name>
<dbReference type="GO" id="GO:0008273">
    <property type="term" value="F:calcium, potassium:sodium antiporter activity"/>
    <property type="evidence" value="ECO:0007669"/>
    <property type="project" value="TreeGrafter"/>
</dbReference>
<dbReference type="EMBL" id="MFKE01000023">
    <property type="protein sequence ID" value="OGG34749.1"/>
    <property type="molecule type" value="Genomic_DNA"/>
</dbReference>
<feature type="transmembrane region" description="Helical" evidence="5">
    <location>
        <begin position="6"/>
        <end position="23"/>
    </location>
</feature>
<dbReference type="Pfam" id="PF01699">
    <property type="entry name" value="Na_Ca_ex"/>
    <property type="match status" value="2"/>
</dbReference>
<feature type="transmembrane region" description="Helical" evidence="5">
    <location>
        <begin position="196"/>
        <end position="216"/>
    </location>
</feature>
<feature type="transmembrane region" description="Helical" evidence="5">
    <location>
        <begin position="104"/>
        <end position="120"/>
    </location>
</feature>
<accession>A0A1F6BCR7</accession>
<dbReference type="AlphaFoldDB" id="A0A1F6BCR7"/>
<keyword evidence="4 5" id="KW-0472">Membrane</keyword>
<sequence>MELSVTLLVIGAIVLLVSTQVFIKQAERISISLKLSPLIIGLTVVSIGTSLPELTVSTIAAARGDMGLAIGNLIGSNIANVFLVLGVGILAGKIRVGTTKTQRNIYIMTGITGLFLLMYATGISSFIAGCILLGGAFLVTINEYAWGVSGRKHEDAKLFTKRKNIRFSAGDVSKLTGALVGVVAGGVITVSSVEHLSLLLGLSTTILGLSITAIVTSFPELLTTIFSEKDGEEKITIGNLIGSNIYNLALIGGIVLLFSSWKFITVYETVMLIMATLAFAVVVVVNKGKVIPKYAGFLLLALFFAYIYFLRW</sequence>
<comment type="caution">
    <text evidence="7">The sequence shown here is derived from an EMBL/GenBank/DDBJ whole genome shotgun (WGS) entry which is preliminary data.</text>
</comment>
<feature type="transmembrane region" description="Helical" evidence="5">
    <location>
        <begin position="35"/>
        <end position="62"/>
    </location>
</feature>
<feature type="domain" description="Sodium/calcium exchanger membrane region" evidence="6">
    <location>
        <begin position="177"/>
        <end position="310"/>
    </location>
</feature>
<dbReference type="PANTHER" id="PTHR10846:SF8">
    <property type="entry name" value="INNER MEMBRANE PROTEIN YRBG"/>
    <property type="match status" value="1"/>
</dbReference>
<dbReference type="InterPro" id="IPR044880">
    <property type="entry name" value="NCX_ion-bd_dom_sf"/>
</dbReference>
<comment type="subcellular location">
    <subcellularLocation>
        <location evidence="1">Membrane</location>
        <topology evidence="1">Multi-pass membrane protein</topology>
    </subcellularLocation>
</comment>
<dbReference type="Gene3D" id="1.20.1420.30">
    <property type="entry name" value="NCX, central ion-binding region"/>
    <property type="match status" value="1"/>
</dbReference>
<evidence type="ECO:0000256" key="4">
    <source>
        <dbReference type="ARBA" id="ARBA00023136"/>
    </source>
</evidence>
<evidence type="ECO:0000259" key="6">
    <source>
        <dbReference type="Pfam" id="PF01699"/>
    </source>
</evidence>
<dbReference type="GO" id="GO:0005886">
    <property type="term" value="C:plasma membrane"/>
    <property type="evidence" value="ECO:0007669"/>
    <property type="project" value="TreeGrafter"/>
</dbReference>
<protein>
    <recommendedName>
        <fullName evidence="6">Sodium/calcium exchanger membrane region domain-containing protein</fullName>
    </recommendedName>
</protein>
<evidence type="ECO:0000256" key="1">
    <source>
        <dbReference type="ARBA" id="ARBA00004141"/>
    </source>
</evidence>
<dbReference type="InterPro" id="IPR004481">
    <property type="entry name" value="K/Na/Ca-exchanger"/>
</dbReference>
<feature type="transmembrane region" description="Helical" evidence="5">
    <location>
        <begin position="167"/>
        <end position="190"/>
    </location>
</feature>
<feature type="transmembrane region" description="Helical" evidence="5">
    <location>
        <begin position="126"/>
        <end position="146"/>
    </location>
</feature>
<evidence type="ECO:0000256" key="3">
    <source>
        <dbReference type="ARBA" id="ARBA00022989"/>
    </source>
</evidence>
<dbReference type="InterPro" id="IPR004837">
    <property type="entry name" value="NaCa_Exmemb"/>
</dbReference>
<evidence type="ECO:0000256" key="2">
    <source>
        <dbReference type="ARBA" id="ARBA00022692"/>
    </source>
</evidence>
<dbReference type="GO" id="GO:0006874">
    <property type="term" value="P:intracellular calcium ion homeostasis"/>
    <property type="evidence" value="ECO:0007669"/>
    <property type="project" value="TreeGrafter"/>
</dbReference>
<keyword evidence="3 5" id="KW-1133">Transmembrane helix</keyword>
<dbReference type="GO" id="GO:0005262">
    <property type="term" value="F:calcium channel activity"/>
    <property type="evidence" value="ECO:0007669"/>
    <property type="project" value="TreeGrafter"/>
</dbReference>
<feature type="transmembrane region" description="Helical" evidence="5">
    <location>
        <begin position="68"/>
        <end position="92"/>
    </location>
</feature>
<feature type="domain" description="Sodium/calcium exchanger membrane region" evidence="6">
    <location>
        <begin position="4"/>
        <end position="131"/>
    </location>
</feature>
<evidence type="ECO:0000256" key="5">
    <source>
        <dbReference type="SAM" id="Phobius"/>
    </source>
</evidence>
<feature type="transmembrane region" description="Helical" evidence="5">
    <location>
        <begin position="264"/>
        <end position="284"/>
    </location>
</feature>
<dbReference type="Proteomes" id="UP000176186">
    <property type="component" value="Unassembled WGS sequence"/>
</dbReference>